<evidence type="ECO:0000313" key="4">
    <source>
        <dbReference type="Proteomes" id="UP000054359"/>
    </source>
</evidence>
<dbReference type="OrthoDB" id="272077at2759"/>
<comment type="similarity">
    <text evidence="1">Belongs to the hcp beta-lactamase family.</text>
</comment>
<dbReference type="Proteomes" id="UP000054359">
    <property type="component" value="Unassembled WGS sequence"/>
</dbReference>
<dbReference type="InterPro" id="IPR006597">
    <property type="entry name" value="Sel1-like"/>
</dbReference>
<keyword evidence="2" id="KW-0677">Repeat</keyword>
<name>A0A087TWB6_STEMI</name>
<proteinExistence type="inferred from homology"/>
<dbReference type="InterPro" id="IPR040239">
    <property type="entry name" value="HcpB-like"/>
</dbReference>
<dbReference type="AlphaFoldDB" id="A0A087TWB6"/>
<evidence type="ECO:0000313" key="3">
    <source>
        <dbReference type="EMBL" id="KFM69405.1"/>
    </source>
</evidence>
<gene>
    <name evidence="3" type="ORF">X975_26999</name>
</gene>
<accession>A0A087TWB6</accession>
<sequence length="229" mass="25949">MANEFKSEEELKQFIENLGTEYRFSCFKEKNSEGCHLLGDYLEAIQKDFEGAAKVYKSNCDERNYARSCFKYGNYCYLGKGIEKDVLSAFNYYKKACSLDSAEACLHCGVMLTTKDKSAKDIITRDYVEGLKYLEKSCAGGNATACYFASSLYITGAEGIPKNRTKASELSRLACDGRNVYACMNLSQMYREGDGVEKDEEKANLYKERAREIRGDLRKKHSLGLQQFT</sequence>
<dbReference type="InterPro" id="IPR011990">
    <property type="entry name" value="TPR-like_helical_dom_sf"/>
</dbReference>
<protein>
    <submittedName>
        <fullName evidence="3">Sel1 repeat-containing protein 1-like protein</fullName>
    </submittedName>
</protein>
<dbReference type="SMART" id="SM00671">
    <property type="entry name" value="SEL1"/>
    <property type="match status" value="5"/>
</dbReference>
<evidence type="ECO:0000256" key="2">
    <source>
        <dbReference type="ARBA" id="ARBA00022737"/>
    </source>
</evidence>
<dbReference type="Pfam" id="PF08238">
    <property type="entry name" value="Sel1"/>
    <property type="match status" value="4"/>
</dbReference>
<feature type="non-terminal residue" evidence="3">
    <location>
        <position position="229"/>
    </location>
</feature>
<organism evidence="3 4">
    <name type="scientific">Stegodyphus mimosarum</name>
    <name type="common">African social velvet spider</name>
    <dbReference type="NCBI Taxonomy" id="407821"/>
    <lineage>
        <taxon>Eukaryota</taxon>
        <taxon>Metazoa</taxon>
        <taxon>Ecdysozoa</taxon>
        <taxon>Arthropoda</taxon>
        <taxon>Chelicerata</taxon>
        <taxon>Arachnida</taxon>
        <taxon>Araneae</taxon>
        <taxon>Araneomorphae</taxon>
        <taxon>Entelegynae</taxon>
        <taxon>Eresoidea</taxon>
        <taxon>Eresidae</taxon>
        <taxon>Stegodyphus</taxon>
    </lineage>
</organism>
<dbReference type="Gene3D" id="1.25.40.10">
    <property type="entry name" value="Tetratricopeptide repeat domain"/>
    <property type="match status" value="1"/>
</dbReference>
<reference evidence="3 4" key="1">
    <citation type="submission" date="2013-11" db="EMBL/GenBank/DDBJ databases">
        <title>Genome sequencing of Stegodyphus mimosarum.</title>
        <authorList>
            <person name="Bechsgaard J."/>
        </authorList>
    </citation>
    <scope>NUCLEOTIDE SEQUENCE [LARGE SCALE GENOMIC DNA]</scope>
</reference>
<dbReference type="GO" id="GO:0005758">
    <property type="term" value="C:mitochondrial intermembrane space"/>
    <property type="evidence" value="ECO:0007669"/>
    <property type="project" value="TreeGrafter"/>
</dbReference>
<dbReference type="EMBL" id="KK117055">
    <property type="protein sequence ID" value="KFM69405.1"/>
    <property type="molecule type" value="Genomic_DNA"/>
</dbReference>
<evidence type="ECO:0000256" key="1">
    <source>
        <dbReference type="ARBA" id="ARBA00008486"/>
    </source>
</evidence>
<dbReference type="PANTHER" id="PTHR13891">
    <property type="entry name" value="CYTOCHROME C OXIDASE ASSEMBLY FACTOR 7"/>
    <property type="match status" value="1"/>
</dbReference>
<dbReference type="PANTHER" id="PTHR13891:SF1">
    <property type="entry name" value="CYTOCHROME C OXIDASE ASSEMBLY FACTOR 7"/>
    <property type="match status" value="1"/>
</dbReference>
<dbReference type="OMA" id="PGCINAG"/>
<dbReference type="STRING" id="407821.A0A087TWB6"/>
<dbReference type="SUPFAM" id="SSF81901">
    <property type="entry name" value="HCP-like"/>
    <property type="match status" value="2"/>
</dbReference>
<keyword evidence="4" id="KW-1185">Reference proteome</keyword>